<protein>
    <recommendedName>
        <fullName evidence="1">TniQ domain-containing protein</fullName>
    </recommendedName>
</protein>
<accession>A0ABP9W8J2</accession>
<dbReference type="Pfam" id="PF06527">
    <property type="entry name" value="TniQ"/>
    <property type="match status" value="1"/>
</dbReference>
<name>A0ABP9W8J2_9DEIO</name>
<gene>
    <name evidence="2" type="ORF">Dcar01_01811</name>
</gene>
<proteinExistence type="predicted"/>
<comment type="caution">
    <text evidence="2">The sequence shown here is derived from an EMBL/GenBank/DDBJ whole genome shotgun (WGS) entry which is preliminary data.</text>
</comment>
<evidence type="ECO:0000313" key="2">
    <source>
        <dbReference type="EMBL" id="GAA5513085.1"/>
    </source>
</evidence>
<dbReference type="InterPro" id="IPR009492">
    <property type="entry name" value="TniQ"/>
</dbReference>
<reference evidence="2 3" key="1">
    <citation type="submission" date="2024-02" db="EMBL/GenBank/DDBJ databases">
        <title>Deinococcus carri NBRC 110142.</title>
        <authorList>
            <person name="Ichikawa N."/>
            <person name="Katano-Makiyama Y."/>
            <person name="Hidaka K."/>
        </authorList>
    </citation>
    <scope>NUCLEOTIDE SEQUENCE [LARGE SCALE GENOMIC DNA]</scope>
    <source>
        <strain evidence="2 3">NBRC 110142</strain>
    </source>
</reference>
<evidence type="ECO:0000313" key="3">
    <source>
        <dbReference type="Proteomes" id="UP001401887"/>
    </source>
</evidence>
<feature type="domain" description="TniQ" evidence="1">
    <location>
        <begin position="2"/>
        <end position="159"/>
    </location>
</feature>
<sequence length="193" mass="21070">MRCLPVPGESFASYVGRLCAFQPRILEMSPTTMLARIGLLPQEDHRAFLPGYGLMLTPEHRSTFARVTRLNEQTVAALLLTHYVGVCLELPDLDPASSDFARRTGHANWVYLTGTHVGPCCLAQPAATPWPDGDPLTRAWLLAWKLPWTFLCLTHQRFLLGSARAAGSARAISVQNWGPCHASAPTRPGPASA</sequence>
<dbReference type="EMBL" id="BAABRP010000005">
    <property type="protein sequence ID" value="GAA5513085.1"/>
    <property type="molecule type" value="Genomic_DNA"/>
</dbReference>
<dbReference type="Proteomes" id="UP001401887">
    <property type="component" value="Unassembled WGS sequence"/>
</dbReference>
<evidence type="ECO:0000259" key="1">
    <source>
        <dbReference type="Pfam" id="PF06527"/>
    </source>
</evidence>
<organism evidence="2 3">
    <name type="scientific">Deinococcus carri</name>
    <dbReference type="NCBI Taxonomy" id="1211323"/>
    <lineage>
        <taxon>Bacteria</taxon>
        <taxon>Thermotogati</taxon>
        <taxon>Deinococcota</taxon>
        <taxon>Deinococci</taxon>
        <taxon>Deinococcales</taxon>
        <taxon>Deinococcaceae</taxon>
        <taxon>Deinococcus</taxon>
    </lineage>
</organism>
<keyword evidence="3" id="KW-1185">Reference proteome</keyword>